<organism evidence="2 3">
    <name type="scientific">Puccinia coronata f. sp. avenae</name>
    <dbReference type="NCBI Taxonomy" id="200324"/>
    <lineage>
        <taxon>Eukaryota</taxon>
        <taxon>Fungi</taxon>
        <taxon>Dikarya</taxon>
        <taxon>Basidiomycota</taxon>
        <taxon>Pucciniomycotina</taxon>
        <taxon>Pucciniomycetes</taxon>
        <taxon>Pucciniales</taxon>
        <taxon>Pucciniaceae</taxon>
        <taxon>Puccinia</taxon>
    </lineage>
</organism>
<gene>
    <name evidence="2" type="ORF">PCANC_16484</name>
</gene>
<keyword evidence="3" id="KW-1185">Reference proteome</keyword>
<evidence type="ECO:0000313" key="2">
    <source>
        <dbReference type="EMBL" id="PLW15927.1"/>
    </source>
</evidence>
<dbReference type="AlphaFoldDB" id="A0A2N5SRQ6"/>
<accession>A0A2N5SRQ6</accession>
<dbReference type="EMBL" id="PGCJ01000883">
    <property type="protein sequence ID" value="PLW15927.1"/>
    <property type="molecule type" value="Genomic_DNA"/>
</dbReference>
<protein>
    <submittedName>
        <fullName evidence="2">Uncharacterized protein</fullName>
    </submittedName>
</protein>
<name>A0A2N5SRQ6_9BASI</name>
<sequence>MAPVRVRIFWMHLAVALATFLSITPARSEDAPVQPQNVENNAHISQLVPRATQFRTTFAPTAISNRRTTINNVNNVVVGTGFGRFDNRFGVGGTFFRTRDFRFRNGFVPATLGTSAAFGVAPTVINTAVVNGVVPVSGPPVTFTGAVPVGSVLGCPVNQVLNVNGLCVLCPPPMIRRVSEFVCRLPRRRRRIFVV</sequence>
<evidence type="ECO:0000313" key="3">
    <source>
        <dbReference type="Proteomes" id="UP000235388"/>
    </source>
</evidence>
<dbReference type="Proteomes" id="UP000235388">
    <property type="component" value="Unassembled WGS sequence"/>
</dbReference>
<keyword evidence="1" id="KW-0732">Signal</keyword>
<reference evidence="2 3" key="1">
    <citation type="submission" date="2017-11" db="EMBL/GenBank/DDBJ databases">
        <title>De novo assembly and phasing of dikaryotic genomes from two isolates of Puccinia coronata f. sp. avenae, the causal agent of oat crown rust.</title>
        <authorList>
            <person name="Miller M.E."/>
            <person name="Zhang Y."/>
            <person name="Omidvar V."/>
            <person name="Sperschneider J."/>
            <person name="Schwessinger B."/>
            <person name="Raley C."/>
            <person name="Palmer J.M."/>
            <person name="Garnica D."/>
            <person name="Upadhyaya N."/>
            <person name="Rathjen J."/>
            <person name="Taylor J.M."/>
            <person name="Park R.F."/>
            <person name="Dodds P.N."/>
            <person name="Hirsch C.D."/>
            <person name="Kianian S.F."/>
            <person name="Figueroa M."/>
        </authorList>
    </citation>
    <scope>NUCLEOTIDE SEQUENCE [LARGE SCALE GENOMIC DNA]</scope>
    <source>
        <strain evidence="2">12NC29</strain>
    </source>
</reference>
<evidence type="ECO:0000256" key="1">
    <source>
        <dbReference type="SAM" id="SignalP"/>
    </source>
</evidence>
<feature type="signal peptide" evidence="1">
    <location>
        <begin position="1"/>
        <end position="28"/>
    </location>
</feature>
<feature type="chain" id="PRO_5014833998" evidence="1">
    <location>
        <begin position="29"/>
        <end position="195"/>
    </location>
</feature>
<proteinExistence type="predicted"/>
<comment type="caution">
    <text evidence="2">The sequence shown here is derived from an EMBL/GenBank/DDBJ whole genome shotgun (WGS) entry which is preliminary data.</text>
</comment>